<dbReference type="Proteomes" id="UP000076842">
    <property type="component" value="Unassembled WGS sequence"/>
</dbReference>
<name>A0A165DK04_9BASI</name>
<evidence type="ECO:0000313" key="1">
    <source>
        <dbReference type="EMBL" id="KZT52978.1"/>
    </source>
</evidence>
<keyword evidence="2" id="KW-1185">Reference proteome</keyword>
<sequence>MAPFSASMVLRYGRGAPPAVALFGATFAGGTLDLRQTKQSNTPTEPRKRAPERAAMMMINAAGYQCEVTQSGRNATHCSQALRPHSFATTMLNHPPNGIGAALLREATFMGFGTCR</sequence>
<dbReference type="InParanoid" id="A0A165DK04"/>
<dbReference type="EMBL" id="KV424050">
    <property type="protein sequence ID" value="KZT52978.1"/>
    <property type="molecule type" value="Genomic_DNA"/>
</dbReference>
<gene>
    <name evidence="1" type="ORF">CALCODRAFT_501652</name>
</gene>
<reference evidence="1 2" key="1">
    <citation type="journal article" date="2016" name="Mol. Biol. Evol.">
        <title>Comparative Genomics of Early-Diverging Mushroom-Forming Fungi Provides Insights into the Origins of Lignocellulose Decay Capabilities.</title>
        <authorList>
            <person name="Nagy L.G."/>
            <person name="Riley R."/>
            <person name="Tritt A."/>
            <person name="Adam C."/>
            <person name="Daum C."/>
            <person name="Floudas D."/>
            <person name="Sun H."/>
            <person name="Yadav J.S."/>
            <person name="Pangilinan J."/>
            <person name="Larsson K.H."/>
            <person name="Matsuura K."/>
            <person name="Barry K."/>
            <person name="Labutti K."/>
            <person name="Kuo R."/>
            <person name="Ohm R.A."/>
            <person name="Bhattacharya S.S."/>
            <person name="Shirouzu T."/>
            <person name="Yoshinaga Y."/>
            <person name="Martin F.M."/>
            <person name="Grigoriev I.V."/>
            <person name="Hibbett D.S."/>
        </authorList>
    </citation>
    <scope>NUCLEOTIDE SEQUENCE [LARGE SCALE GENOMIC DNA]</scope>
    <source>
        <strain evidence="1 2">HHB12733</strain>
    </source>
</reference>
<evidence type="ECO:0000313" key="2">
    <source>
        <dbReference type="Proteomes" id="UP000076842"/>
    </source>
</evidence>
<accession>A0A165DK04</accession>
<organism evidence="1 2">
    <name type="scientific">Calocera cornea HHB12733</name>
    <dbReference type="NCBI Taxonomy" id="1353952"/>
    <lineage>
        <taxon>Eukaryota</taxon>
        <taxon>Fungi</taxon>
        <taxon>Dikarya</taxon>
        <taxon>Basidiomycota</taxon>
        <taxon>Agaricomycotina</taxon>
        <taxon>Dacrymycetes</taxon>
        <taxon>Dacrymycetales</taxon>
        <taxon>Dacrymycetaceae</taxon>
        <taxon>Calocera</taxon>
    </lineage>
</organism>
<dbReference type="AlphaFoldDB" id="A0A165DK04"/>
<proteinExistence type="predicted"/>
<protein>
    <submittedName>
        <fullName evidence="1">Uncharacterized protein</fullName>
    </submittedName>
</protein>